<evidence type="ECO:0000313" key="4">
    <source>
        <dbReference type="Proteomes" id="UP001163726"/>
    </source>
</evidence>
<dbReference type="RefSeq" id="WP_268074865.1">
    <property type="nucleotide sequence ID" value="NZ_CP109965.1"/>
</dbReference>
<name>A0ABY7AMI2_9ALTE</name>
<dbReference type="InterPro" id="IPR050229">
    <property type="entry name" value="GlpE_sulfurtransferase"/>
</dbReference>
<dbReference type="PANTHER" id="PTHR43031">
    <property type="entry name" value="FAD-DEPENDENT OXIDOREDUCTASE"/>
    <property type="match status" value="1"/>
</dbReference>
<keyword evidence="4" id="KW-1185">Reference proteome</keyword>
<dbReference type="EMBL" id="CP109965">
    <property type="protein sequence ID" value="WAJ70515.1"/>
    <property type="molecule type" value="Genomic_DNA"/>
</dbReference>
<organism evidence="3 4">
    <name type="scientific">Catenovulum adriaticum</name>
    <dbReference type="NCBI Taxonomy" id="2984846"/>
    <lineage>
        <taxon>Bacteria</taxon>
        <taxon>Pseudomonadati</taxon>
        <taxon>Pseudomonadota</taxon>
        <taxon>Gammaproteobacteria</taxon>
        <taxon>Alteromonadales</taxon>
        <taxon>Alteromonadaceae</taxon>
        <taxon>Catenovulum</taxon>
    </lineage>
</organism>
<keyword evidence="1" id="KW-0812">Transmembrane</keyword>
<evidence type="ECO:0000313" key="3">
    <source>
        <dbReference type="EMBL" id="WAJ70515.1"/>
    </source>
</evidence>
<proteinExistence type="predicted"/>
<dbReference type="PANTHER" id="PTHR43031:SF18">
    <property type="entry name" value="RHODANESE-RELATED SULFURTRANSFERASES"/>
    <property type="match status" value="1"/>
</dbReference>
<protein>
    <submittedName>
        <fullName evidence="3">Rhodanese-like domain-containing protein</fullName>
    </submittedName>
</protein>
<gene>
    <name evidence="3" type="ORF">OLW01_01460</name>
</gene>
<evidence type="ECO:0000256" key="1">
    <source>
        <dbReference type="SAM" id="Phobius"/>
    </source>
</evidence>
<keyword evidence="1" id="KW-1133">Transmembrane helix</keyword>
<dbReference type="Proteomes" id="UP001163726">
    <property type="component" value="Chromosome"/>
</dbReference>
<feature type="transmembrane region" description="Helical" evidence="1">
    <location>
        <begin position="12"/>
        <end position="30"/>
    </location>
</feature>
<dbReference type="Gene3D" id="3.40.250.10">
    <property type="entry name" value="Rhodanese-like domain"/>
    <property type="match status" value="1"/>
</dbReference>
<dbReference type="SMART" id="SM00450">
    <property type="entry name" value="RHOD"/>
    <property type="match status" value="1"/>
</dbReference>
<dbReference type="PROSITE" id="PS50206">
    <property type="entry name" value="RHODANESE_3"/>
    <property type="match status" value="1"/>
</dbReference>
<reference evidence="3" key="1">
    <citation type="submission" date="2022-10" db="EMBL/GenBank/DDBJ databases">
        <title>Catenovulum adriacola sp. nov. isolated in the Harbour of Susak.</title>
        <authorList>
            <person name="Schoch T."/>
            <person name="Reich S.J."/>
            <person name="Stoeferle S."/>
            <person name="Flaiz M."/>
            <person name="Kazda M."/>
            <person name="Riedel C.U."/>
            <person name="Duerre P."/>
        </authorList>
    </citation>
    <scope>NUCLEOTIDE SEQUENCE</scope>
    <source>
        <strain evidence="3">TS8</strain>
    </source>
</reference>
<accession>A0ABY7AMI2</accession>
<dbReference type="Pfam" id="PF00581">
    <property type="entry name" value="Rhodanese"/>
    <property type="match status" value="1"/>
</dbReference>
<dbReference type="InterPro" id="IPR036873">
    <property type="entry name" value="Rhodanese-like_dom_sf"/>
</dbReference>
<evidence type="ECO:0000259" key="2">
    <source>
        <dbReference type="PROSITE" id="PS50206"/>
    </source>
</evidence>
<dbReference type="SUPFAM" id="SSF52821">
    <property type="entry name" value="Rhodanese/Cell cycle control phosphatase"/>
    <property type="match status" value="1"/>
</dbReference>
<keyword evidence="1" id="KW-0472">Membrane</keyword>
<feature type="domain" description="Rhodanese" evidence="2">
    <location>
        <begin position="50"/>
        <end position="141"/>
    </location>
</feature>
<dbReference type="CDD" id="cd00158">
    <property type="entry name" value="RHOD"/>
    <property type="match status" value="1"/>
</dbReference>
<dbReference type="InterPro" id="IPR001763">
    <property type="entry name" value="Rhodanese-like_dom"/>
</dbReference>
<sequence length="142" mass="15664">MQEYIEFFANHPFLSAIWFVLFFAVVYTVFQSKFSNFNKVNPQQLTLLVNKEDAGIVDIRGQADFNKGHIAGALNLTADQVEGGKNAKLEKYKKRPIIIVCAAGMNASKVANQLAQAEFENINILDGGMNAWVNANLPVAKG</sequence>